<dbReference type="Proteomes" id="UP000269352">
    <property type="component" value="Unassembled WGS sequence"/>
</dbReference>
<dbReference type="EMBL" id="BGZN01000066">
    <property type="protein sequence ID" value="GBR74669.1"/>
    <property type="molecule type" value="Genomic_DNA"/>
</dbReference>
<comment type="caution">
    <text evidence="2">The sequence shown here is derived from an EMBL/GenBank/DDBJ whole genome shotgun (WGS) entry which is preliminary data.</text>
</comment>
<keyword evidence="3" id="KW-1185">Reference proteome</keyword>
<protein>
    <submittedName>
        <fullName evidence="2">Toxin ParE</fullName>
    </submittedName>
</protein>
<evidence type="ECO:0000313" key="3">
    <source>
        <dbReference type="Proteomes" id="UP000269352"/>
    </source>
</evidence>
<sequence>MTKLQIAPLARQDLQEIRRYIAAELASPAAAQKILAKILSRISKLARYPKIGASLNSIIRPKTDYRFLICENYTIFYRCENKTVYVDRALYSKRDFIKILFGGTPA</sequence>
<gene>
    <name evidence="2" type="primary">parE</name>
    <name evidence="2" type="ORF">NO1_1805</name>
</gene>
<accession>A0A388TF68</accession>
<dbReference type="AlphaFoldDB" id="A0A388TF68"/>
<evidence type="ECO:0000256" key="1">
    <source>
        <dbReference type="ARBA" id="ARBA00022649"/>
    </source>
</evidence>
<dbReference type="Gene3D" id="3.30.2310.20">
    <property type="entry name" value="RelE-like"/>
    <property type="match status" value="1"/>
</dbReference>
<dbReference type="Pfam" id="PF05016">
    <property type="entry name" value="ParE_toxin"/>
    <property type="match status" value="1"/>
</dbReference>
<name>A0A388TF68_TERA1</name>
<evidence type="ECO:0000313" key="2">
    <source>
        <dbReference type="EMBL" id="GBR74669.1"/>
    </source>
</evidence>
<keyword evidence="1" id="KW-1277">Toxin-antitoxin system</keyword>
<dbReference type="InterPro" id="IPR035093">
    <property type="entry name" value="RelE/ParE_toxin_dom_sf"/>
</dbReference>
<reference evidence="2 3" key="1">
    <citation type="journal article" date="2019" name="ISME J.">
        <title>Genome analyses of uncultured TG2/ZB3 bacteria in 'Margulisbacteria' specifically attached to ectosymbiotic spirochetes of protists in the termite gut.</title>
        <authorList>
            <person name="Utami Y.D."/>
            <person name="Kuwahara H."/>
            <person name="Igai K."/>
            <person name="Murakami T."/>
            <person name="Sugaya K."/>
            <person name="Morikawa T."/>
            <person name="Nagura Y."/>
            <person name="Yuki M."/>
            <person name="Deevong P."/>
            <person name="Inoue T."/>
            <person name="Kihara K."/>
            <person name="Lo N."/>
            <person name="Yamada A."/>
            <person name="Ohkuma M."/>
            <person name="Hongoh Y."/>
        </authorList>
    </citation>
    <scope>NUCLEOTIDE SEQUENCE [LARGE SCALE GENOMIC DNA]</scope>
    <source>
        <strain evidence="2">NkOx7-01</strain>
    </source>
</reference>
<organism evidence="2 3">
    <name type="scientific">Termititenax aidoneus</name>
    <dbReference type="NCBI Taxonomy" id="2218524"/>
    <lineage>
        <taxon>Bacteria</taxon>
        <taxon>Bacillati</taxon>
        <taxon>Candidatus Margulisiibacteriota</taxon>
        <taxon>Candidatus Termititenacia</taxon>
        <taxon>Candidatus Termititenacales</taxon>
        <taxon>Candidatus Termititenacaceae</taxon>
        <taxon>Candidatus Termititenax</taxon>
    </lineage>
</organism>
<dbReference type="InterPro" id="IPR007712">
    <property type="entry name" value="RelE/ParE_toxin"/>
</dbReference>
<proteinExistence type="predicted"/>